<reference evidence="3 4" key="1">
    <citation type="submission" date="2019-03" db="EMBL/GenBank/DDBJ databases">
        <title>Genomic Encyclopedia of Type Strains, Phase IV (KMG-IV): sequencing the most valuable type-strain genomes for metagenomic binning, comparative biology and taxonomic classification.</title>
        <authorList>
            <person name="Goeker M."/>
        </authorList>
    </citation>
    <scope>NUCLEOTIDE SEQUENCE [LARGE SCALE GENOMIC DNA]</scope>
    <source>
        <strain evidence="3 4">DSM 21944</strain>
    </source>
</reference>
<dbReference type="Pfam" id="PF03372">
    <property type="entry name" value="Exo_endo_phos"/>
    <property type="match status" value="1"/>
</dbReference>
<name>A0A4R3LFT7_9GAMM</name>
<dbReference type="GO" id="GO:0003824">
    <property type="term" value="F:catalytic activity"/>
    <property type="evidence" value="ECO:0007669"/>
    <property type="project" value="InterPro"/>
</dbReference>
<feature type="chain" id="PRO_5020893505" description="Endonuclease/exonuclease/phosphatase domain-containing protein" evidence="1">
    <location>
        <begin position="20"/>
        <end position="624"/>
    </location>
</feature>
<dbReference type="AlphaFoldDB" id="A0A4R3LFT7"/>
<dbReference type="NCBIfam" id="NF033681">
    <property type="entry name" value="ExeM_NucH_DNase"/>
    <property type="match status" value="1"/>
</dbReference>
<accession>A0A4R3LFT7</accession>
<dbReference type="RefSeq" id="WP_164484061.1">
    <property type="nucleotide sequence ID" value="NZ_SMAF01000007.1"/>
</dbReference>
<feature type="domain" description="Endonuclease/exonuclease/phosphatase" evidence="2">
    <location>
        <begin position="311"/>
        <end position="615"/>
    </location>
</feature>
<dbReference type="Gene3D" id="3.60.10.10">
    <property type="entry name" value="Endonuclease/exonuclease/phosphatase"/>
    <property type="match status" value="1"/>
</dbReference>
<keyword evidence="4" id="KW-1185">Reference proteome</keyword>
<dbReference type="InterPro" id="IPR036691">
    <property type="entry name" value="Endo/exonu/phosph_ase_sf"/>
</dbReference>
<dbReference type="EMBL" id="SMAF01000007">
    <property type="protein sequence ID" value="TCS98909.1"/>
    <property type="molecule type" value="Genomic_DNA"/>
</dbReference>
<organism evidence="3 4">
    <name type="scientific">Pseudofulvimonas gallinarii</name>
    <dbReference type="NCBI Taxonomy" id="634155"/>
    <lineage>
        <taxon>Bacteria</taxon>
        <taxon>Pseudomonadati</taxon>
        <taxon>Pseudomonadota</taxon>
        <taxon>Gammaproteobacteria</taxon>
        <taxon>Lysobacterales</taxon>
        <taxon>Rhodanobacteraceae</taxon>
        <taxon>Pseudofulvimonas</taxon>
    </lineage>
</organism>
<dbReference type="InterPro" id="IPR047971">
    <property type="entry name" value="ExeM-like"/>
</dbReference>
<dbReference type="Proteomes" id="UP000294599">
    <property type="component" value="Unassembled WGS sequence"/>
</dbReference>
<dbReference type="CDD" id="cd10283">
    <property type="entry name" value="MnuA_DNase1-like"/>
    <property type="match status" value="1"/>
</dbReference>
<evidence type="ECO:0000313" key="3">
    <source>
        <dbReference type="EMBL" id="TCS98909.1"/>
    </source>
</evidence>
<proteinExistence type="predicted"/>
<evidence type="ECO:0000256" key="1">
    <source>
        <dbReference type="SAM" id="SignalP"/>
    </source>
</evidence>
<dbReference type="PROSITE" id="PS51257">
    <property type="entry name" value="PROKAR_LIPOPROTEIN"/>
    <property type="match status" value="1"/>
</dbReference>
<dbReference type="PANTHER" id="PTHR42834">
    <property type="entry name" value="ENDONUCLEASE/EXONUCLEASE/PHOSPHATASE FAMILY PROTEIN (AFU_ORTHOLOGUE AFUA_3G09210)"/>
    <property type="match status" value="1"/>
</dbReference>
<comment type="caution">
    <text evidence="3">The sequence shown here is derived from an EMBL/GenBank/DDBJ whole genome shotgun (WGS) entry which is preliminary data.</text>
</comment>
<dbReference type="PANTHER" id="PTHR42834:SF1">
    <property type="entry name" value="ENDONUCLEASE_EXONUCLEASE_PHOSPHATASE FAMILY PROTEIN (AFU_ORTHOLOGUE AFUA_3G09210)"/>
    <property type="match status" value="1"/>
</dbReference>
<dbReference type="CDD" id="cd04486">
    <property type="entry name" value="YhcR_OBF_like"/>
    <property type="match status" value="1"/>
</dbReference>
<dbReference type="InterPro" id="IPR005135">
    <property type="entry name" value="Endo/exonuclease/phosphatase"/>
</dbReference>
<sequence length="624" mass="66695">MRHCSGRRLRAASCRPALALALFAALYGCDDGRPAATASDPAPAAQQDVCGGAATAIASLPRRSGAGIAEFGRVTVEGVVSAVYLDGLGGFFLQSADGEDDGDERTPEGVFVEARGTALRPKSGERLRVSGKWSRSDDRAAATWALRDVERIEACGSGSAPRLELTRPPEDWSRLSGMYVHVPGPVVLSGNESLLRFGELTIAFGDQRLYAATEVARPGPQARRAENENRQRSLVVDDGRDGEYPRSLWQLPVPVSAQAPYRVGSQLRGLEGVIDHRLGRWRLQLARPIVAVEQAPRPAAPARAEDGLRIASFNVLNFFNGDGSGGGFPTDRGAASRELQQRQRNKLVAAMRQLDADVLALMEIENDGYDSGSAILELADALAPPPRGKESVWRAVQPAGLDRLGADVISVGLLYRADRVEPVGAAYTLDSGPFDSDSRMPLAQAFRPLSGEGRPFLVVVNHFKSKGGCADANEANVDKGDGQACYNAVRRDSAERLAQWLASDPAGIGAGAALILGDLNAYRREDPVRVLTGQGYRDVLAGQAPEDAPPPHSYVYQGQAGLLDHALAGSDLAARVLGAGVWAINADELPEFAYDGDSRSGRRLYAAEPWRSSDHDPVWVDIQP</sequence>
<feature type="signal peptide" evidence="1">
    <location>
        <begin position="1"/>
        <end position="19"/>
    </location>
</feature>
<dbReference type="SUPFAM" id="SSF56219">
    <property type="entry name" value="DNase I-like"/>
    <property type="match status" value="1"/>
</dbReference>
<protein>
    <recommendedName>
        <fullName evidence="2">Endonuclease/exonuclease/phosphatase domain-containing protein</fullName>
    </recommendedName>
</protein>
<evidence type="ECO:0000259" key="2">
    <source>
        <dbReference type="Pfam" id="PF03372"/>
    </source>
</evidence>
<gene>
    <name evidence="3" type="ORF">EDC25_107106</name>
</gene>
<keyword evidence="1" id="KW-0732">Signal</keyword>
<evidence type="ECO:0000313" key="4">
    <source>
        <dbReference type="Proteomes" id="UP000294599"/>
    </source>
</evidence>